<dbReference type="AlphaFoldDB" id="A0A367YTB5"/>
<sequence>MDGGEAGHLVAYLAFLRGQVVEAVGSLTPQQQRTAVLPSGWSPLELLSHLLHMERRWIRWRFLGEPVDEPWGDWGRTGSADPSEHAGARWRVPEDVDVAGLTTRLVEQARTTEEVLTGTPLDTLARTGGRFADGATVPTTLRWIAFHVLHEYSRHAGHLDAAVELLRDRGRA</sequence>
<evidence type="ECO:0000313" key="1">
    <source>
        <dbReference type="EMBL" id="RCK69030.1"/>
    </source>
</evidence>
<name>A0A367YTB5_9ACTN</name>
<comment type="caution">
    <text evidence="1">The sequence shown here is derived from an EMBL/GenBank/DDBJ whole genome shotgun (WGS) entry which is preliminary data.</text>
</comment>
<protein>
    <submittedName>
        <fullName evidence="1">DUF664 domain-containing protein</fullName>
    </submittedName>
</protein>
<gene>
    <name evidence="1" type="ORF">DT076_13780</name>
</gene>
<dbReference type="SUPFAM" id="SSF109854">
    <property type="entry name" value="DinB/YfiT-like putative metalloenzymes"/>
    <property type="match status" value="1"/>
</dbReference>
<dbReference type="InterPro" id="IPR007061">
    <property type="entry name" value="MST-like"/>
</dbReference>
<dbReference type="InterPro" id="IPR034660">
    <property type="entry name" value="DinB/YfiT-like"/>
</dbReference>
<dbReference type="Proteomes" id="UP000252770">
    <property type="component" value="Unassembled WGS sequence"/>
</dbReference>
<evidence type="ECO:0000313" key="2">
    <source>
        <dbReference type="Proteomes" id="UP000252770"/>
    </source>
</evidence>
<dbReference type="EMBL" id="QOUI01000008">
    <property type="protein sequence ID" value="RCK69030.1"/>
    <property type="molecule type" value="Genomic_DNA"/>
</dbReference>
<reference evidence="1 2" key="1">
    <citation type="submission" date="2018-07" db="EMBL/GenBank/DDBJ databases">
        <title>Desertimonas flava gen. nov. sp. nov.</title>
        <authorList>
            <person name="Liu S."/>
        </authorList>
    </citation>
    <scope>NUCLEOTIDE SEQUENCE [LARGE SCALE GENOMIC DNA]</scope>
    <source>
        <strain evidence="1 2">16Sb5-5</strain>
    </source>
</reference>
<proteinExistence type="predicted"/>
<dbReference type="Gene3D" id="1.20.120.450">
    <property type="entry name" value="dinb family like domain"/>
    <property type="match status" value="1"/>
</dbReference>
<accession>A0A367YTB5</accession>
<keyword evidence="2" id="KW-1185">Reference proteome</keyword>
<organism evidence="1 2">
    <name type="scientific">Desertihabitans brevis</name>
    <dbReference type="NCBI Taxonomy" id="2268447"/>
    <lineage>
        <taxon>Bacteria</taxon>
        <taxon>Bacillati</taxon>
        <taxon>Actinomycetota</taxon>
        <taxon>Actinomycetes</taxon>
        <taxon>Propionibacteriales</taxon>
        <taxon>Propionibacteriaceae</taxon>
        <taxon>Desertihabitans</taxon>
    </lineage>
</organism>
<dbReference type="Pfam" id="PF04978">
    <property type="entry name" value="MST"/>
    <property type="match status" value="1"/>
</dbReference>